<protein>
    <submittedName>
        <fullName evidence="6">Thermoregulatory protein</fullName>
    </submittedName>
</protein>
<keyword evidence="3" id="KW-0010">Activator</keyword>
<evidence type="ECO:0000256" key="1">
    <source>
        <dbReference type="ARBA" id="ARBA00023015"/>
    </source>
</evidence>
<dbReference type="InterPro" id="IPR050204">
    <property type="entry name" value="AraC_XylS_family_regulators"/>
</dbReference>
<name>A0A0H2YDJ6_YERPA</name>
<dbReference type="SUPFAM" id="SSF51215">
    <property type="entry name" value="Regulatory protein AraC"/>
    <property type="match status" value="1"/>
</dbReference>
<dbReference type="PROSITE" id="PS01124">
    <property type="entry name" value="HTH_ARAC_FAMILY_2"/>
    <property type="match status" value="1"/>
</dbReference>
<dbReference type="GO" id="GO:0043565">
    <property type="term" value="F:sequence-specific DNA binding"/>
    <property type="evidence" value="ECO:0007669"/>
    <property type="project" value="InterPro"/>
</dbReference>
<dbReference type="Pfam" id="PF22200">
    <property type="entry name" value="ExsA_N"/>
    <property type="match status" value="1"/>
</dbReference>
<dbReference type="Gene3D" id="1.10.10.60">
    <property type="entry name" value="Homeodomain-like"/>
    <property type="match status" value="1"/>
</dbReference>
<evidence type="ECO:0000256" key="2">
    <source>
        <dbReference type="ARBA" id="ARBA00023125"/>
    </source>
</evidence>
<dbReference type="SMR" id="A0A0H2YDJ6"/>
<dbReference type="InterPro" id="IPR018062">
    <property type="entry name" value="HTH_AraC-typ_CS"/>
</dbReference>
<organism evidence="6 7">
    <name type="scientific">Yersinia pestis bv. Antiqua (strain Antiqua)</name>
    <dbReference type="NCBI Taxonomy" id="360102"/>
    <lineage>
        <taxon>Bacteria</taxon>
        <taxon>Pseudomonadati</taxon>
        <taxon>Pseudomonadota</taxon>
        <taxon>Gammaproteobacteria</taxon>
        <taxon>Enterobacterales</taxon>
        <taxon>Yersiniaceae</taxon>
        <taxon>Yersinia</taxon>
    </lineage>
</organism>
<dbReference type="Proteomes" id="UP000001971">
    <property type="component" value="Plasmid pCD"/>
</dbReference>
<keyword evidence="6" id="KW-0614">Plasmid</keyword>
<evidence type="ECO:0000259" key="5">
    <source>
        <dbReference type="PROSITE" id="PS01124"/>
    </source>
</evidence>
<evidence type="ECO:0000313" key="6">
    <source>
        <dbReference type="EMBL" id="ABG16258.1"/>
    </source>
</evidence>
<keyword evidence="4" id="KW-0804">Transcription</keyword>
<dbReference type="SMART" id="SM00342">
    <property type="entry name" value="HTH_ARAC"/>
    <property type="match status" value="1"/>
</dbReference>
<dbReference type="InterPro" id="IPR054015">
    <property type="entry name" value="ExsA-like_N"/>
</dbReference>
<dbReference type="PANTHER" id="PTHR46796">
    <property type="entry name" value="HTH-TYPE TRANSCRIPTIONAL ACTIVATOR RHAS-RELATED"/>
    <property type="match status" value="1"/>
</dbReference>
<dbReference type="InterPro" id="IPR009057">
    <property type="entry name" value="Homeodomain-like_sf"/>
</dbReference>
<dbReference type="PRINTS" id="PR00032">
    <property type="entry name" value="HTHARAC"/>
</dbReference>
<dbReference type="GO" id="GO:0003700">
    <property type="term" value="F:DNA-binding transcription factor activity"/>
    <property type="evidence" value="ECO:0007669"/>
    <property type="project" value="InterPro"/>
</dbReference>
<feature type="domain" description="HTH araC/xylS-type" evidence="5">
    <location>
        <begin position="167"/>
        <end position="265"/>
    </location>
</feature>
<accession>A0A0H2YDJ6</accession>
<evidence type="ECO:0000256" key="3">
    <source>
        <dbReference type="ARBA" id="ARBA00023159"/>
    </source>
</evidence>
<dbReference type="KEGG" id="ypa:YPA_CD0014"/>
<evidence type="ECO:0000256" key="4">
    <source>
        <dbReference type="ARBA" id="ARBA00023163"/>
    </source>
</evidence>
<dbReference type="SUPFAM" id="SSF46689">
    <property type="entry name" value="Homeodomain-like"/>
    <property type="match status" value="1"/>
</dbReference>
<dbReference type="PROSITE" id="PS00041">
    <property type="entry name" value="HTH_ARAC_FAMILY_1"/>
    <property type="match status" value="1"/>
</dbReference>
<dbReference type="PANTHER" id="PTHR46796:SF6">
    <property type="entry name" value="ARAC SUBFAMILY"/>
    <property type="match status" value="1"/>
</dbReference>
<dbReference type="InterPro" id="IPR037923">
    <property type="entry name" value="HTH-like"/>
</dbReference>
<evidence type="ECO:0000313" key="7">
    <source>
        <dbReference type="Proteomes" id="UP000001971"/>
    </source>
</evidence>
<gene>
    <name evidence="6" type="ordered locus">YPA_CD0014</name>
</gene>
<proteinExistence type="predicted"/>
<reference evidence="6 7" key="1">
    <citation type="journal article" date="2006" name="J. Bacteriol.">
        <title>Complete genome sequence of Yersinia pestis strains Antiqua and Nepal516: evidence of gene reduction in an emerging pathogen.</title>
        <authorList>
            <person name="Chain P.S."/>
            <person name="Hu P."/>
            <person name="Malfatti S.A."/>
            <person name="Radnedge L."/>
            <person name="Larimer F."/>
            <person name="Vergez L.M."/>
            <person name="Worsham P."/>
            <person name="Chu M.C."/>
            <person name="Andersen G.L."/>
        </authorList>
    </citation>
    <scope>NUCLEOTIDE SEQUENCE [LARGE SCALE GENOMIC DNA]</scope>
    <source>
        <strain evidence="6 7">Antiqua</strain>
        <plasmid evidence="6 7">pCD</plasmid>
    </source>
</reference>
<geneLocation type="plasmid" evidence="6 7">
    <name>pCD</name>
</geneLocation>
<dbReference type="InterPro" id="IPR018060">
    <property type="entry name" value="HTH_AraC"/>
</dbReference>
<dbReference type="EMBL" id="CP000311">
    <property type="protein sequence ID" value="ABG16258.1"/>
    <property type="molecule type" value="Genomic_DNA"/>
</dbReference>
<keyword evidence="1" id="KW-0805">Transcription regulation</keyword>
<keyword evidence="2" id="KW-0238">DNA-binding</keyword>
<dbReference type="InterPro" id="IPR020449">
    <property type="entry name" value="Tscrpt_reg_AraC-type_HTH"/>
</dbReference>
<dbReference type="Pfam" id="PF12833">
    <property type="entry name" value="HTH_18"/>
    <property type="match status" value="1"/>
</dbReference>
<dbReference type="AlphaFoldDB" id="A0A0H2YDJ6"/>
<sequence>MASLEIIKLEWVTPIFKVVEHSQDGLYILLQGQISWQSSGQTYDLDEGNMLFLRRGSYAVRCGTKEPCQLLWIPLPGSFLSTFLHRFGSLLSEIGRDNSTPKPLLIFNISPILSQSIQNLCAILERSDFPSVLTQLRIEELLLLLAFSSQGTLFLSALRHLGNRPEERLQKFMEENYLQGWKLSKFAREFGMGLTTFKELFGTVYGISPRAWISERRILYAHQLLLNGKMSIVDIAMEAGFSSQSYFTQSYRRRFGCTPSQARLTKIATTG</sequence>
<dbReference type="RefSeq" id="WP_002212931.1">
    <property type="nucleotide sequence ID" value="NC_008122.1"/>
</dbReference>